<sequence length="227" mass="25360">LFPTEFQYEGDNESGTAVITKEIPHSPTELARLQEKYSRLPKESETEYVWRVSLTGGDRIKLNEDESQGYWGPGVVLTVDDTQAPWSLTQHVAYWAGGLNPLEWGKLVAIHTSGRDQFTESMQKVACLQLMHNRHLEHHQPSLMLLKADPDRTTPLIRGLPDPLKFYAVETQDRLRAVVTPGGMLREQLRVASASGVGGHKESALTESALTQGKIAQELITYSRRVG</sequence>
<organism evidence="1 2">
    <name type="scientific">Pterocles gutturalis</name>
    <name type="common">yellow-throated sandgrouse</name>
    <dbReference type="NCBI Taxonomy" id="240206"/>
    <lineage>
        <taxon>Eukaryota</taxon>
        <taxon>Metazoa</taxon>
        <taxon>Chordata</taxon>
        <taxon>Craniata</taxon>
        <taxon>Vertebrata</taxon>
        <taxon>Euteleostomi</taxon>
        <taxon>Archelosauria</taxon>
        <taxon>Archosauria</taxon>
        <taxon>Dinosauria</taxon>
        <taxon>Saurischia</taxon>
        <taxon>Theropoda</taxon>
        <taxon>Coelurosauria</taxon>
        <taxon>Aves</taxon>
        <taxon>Neognathae</taxon>
        <taxon>Neoaves</taxon>
        <taxon>Columbimorphae</taxon>
        <taxon>Pterocliformes</taxon>
        <taxon>Pteroclidae</taxon>
        <taxon>Pterocles</taxon>
    </lineage>
</organism>
<evidence type="ECO:0000313" key="2">
    <source>
        <dbReference type="Proteomes" id="UP000053149"/>
    </source>
</evidence>
<reference evidence="1 2" key="1">
    <citation type="journal article" date="2014" name="Science">
        <title>Comparative genomics reveals insights into avian genome evolution and adaptation.</title>
        <authorList>
            <consortium name="Avian Genome Consortium"/>
            <person name="Zhang G."/>
            <person name="Li C."/>
            <person name="Li Q."/>
            <person name="Li B."/>
            <person name="Larkin D.M."/>
            <person name="Lee C."/>
            <person name="Storz J.F."/>
            <person name="Antunes A."/>
            <person name="Greenwold M.J."/>
            <person name="Meredith R.W."/>
            <person name="Odeen A."/>
            <person name="Cui J."/>
            <person name="Zhou Q."/>
            <person name="Xu L."/>
            <person name="Pan H."/>
            <person name="Wang Z."/>
            <person name="Jin L."/>
            <person name="Zhang P."/>
            <person name="Hu H."/>
            <person name="Yang W."/>
            <person name="Hu J."/>
            <person name="Xiao J."/>
            <person name="Yang Z."/>
            <person name="Liu Y."/>
            <person name="Xie Q."/>
            <person name="Yu H."/>
            <person name="Lian J."/>
            <person name="Wen P."/>
            <person name="Zhang F."/>
            <person name="Li H."/>
            <person name="Zeng Y."/>
            <person name="Xiong Z."/>
            <person name="Liu S."/>
            <person name="Zhou L."/>
            <person name="Huang Z."/>
            <person name="An N."/>
            <person name="Wang J."/>
            <person name="Zheng Q."/>
            <person name="Xiong Y."/>
            <person name="Wang G."/>
            <person name="Wang B."/>
            <person name="Wang J."/>
            <person name="Fan Y."/>
            <person name="da Fonseca R.R."/>
            <person name="Alfaro-Nunez A."/>
            <person name="Schubert M."/>
            <person name="Orlando L."/>
            <person name="Mourier T."/>
            <person name="Howard J.T."/>
            <person name="Ganapathy G."/>
            <person name="Pfenning A."/>
            <person name="Whitney O."/>
            <person name="Rivas M.V."/>
            <person name="Hara E."/>
            <person name="Smith J."/>
            <person name="Farre M."/>
            <person name="Narayan J."/>
            <person name="Slavov G."/>
            <person name="Romanov M.N."/>
            <person name="Borges R."/>
            <person name="Machado J.P."/>
            <person name="Khan I."/>
            <person name="Springer M.S."/>
            <person name="Gatesy J."/>
            <person name="Hoffmann F.G."/>
            <person name="Opazo J.C."/>
            <person name="Hastad O."/>
            <person name="Sawyer R.H."/>
            <person name="Kim H."/>
            <person name="Kim K.W."/>
            <person name="Kim H.J."/>
            <person name="Cho S."/>
            <person name="Li N."/>
            <person name="Huang Y."/>
            <person name="Bruford M.W."/>
            <person name="Zhan X."/>
            <person name="Dixon A."/>
            <person name="Bertelsen M.F."/>
            <person name="Derryberry E."/>
            <person name="Warren W."/>
            <person name="Wilson R.K."/>
            <person name="Li S."/>
            <person name="Ray D.A."/>
            <person name="Green R.E."/>
            <person name="O'Brien S.J."/>
            <person name="Griffin D."/>
            <person name="Johnson W.E."/>
            <person name="Haussler D."/>
            <person name="Ryder O.A."/>
            <person name="Willerslev E."/>
            <person name="Graves G.R."/>
            <person name="Alstrom P."/>
            <person name="Fjeldsa J."/>
            <person name="Mindell D.P."/>
            <person name="Edwards S.V."/>
            <person name="Braun E.L."/>
            <person name="Rahbek C."/>
            <person name="Burt D.W."/>
            <person name="Houde P."/>
            <person name="Zhang Y."/>
            <person name="Yang H."/>
            <person name="Wang J."/>
            <person name="Jarvis E.D."/>
            <person name="Gilbert M.T."/>
            <person name="Wang J."/>
        </authorList>
    </citation>
    <scope>NUCLEOTIDE SEQUENCE [LARGE SCALE GENOMIC DNA]</scope>
    <source>
        <strain evidence="1">BGI_N339</strain>
    </source>
</reference>
<proteinExistence type="predicted"/>
<name>A0AAW3DIW6_9AVES</name>
<evidence type="ECO:0000313" key="1">
    <source>
        <dbReference type="EMBL" id="KFU99171.1"/>
    </source>
</evidence>
<dbReference type="EMBL" id="JMFR01051228">
    <property type="protein sequence ID" value="KFU99171.1"/>
    <property type="molecule type" value="Genomic_DNA"/>
</dbReference>
<accession>A0AAW3DIW6</accession>
<dbReference type="Proteomes" id="UP000053149">
    <property type="component" value="Unassembled WGS sequence"/>
</dbReference>
<feature type="non-terminal residue" evidence="1">
    <location>
        <position position="1"/>
    </location>
</feature>
<gene>
    <name evidence="1" type="ORF">N339_02605</name>
</gene>
<dbReference type="AlphaFoldDB" id="A0AAW3DIW6"/>
<protein>
    <submittedName>
        <fullName evidence="1">Uncharacterized protein</fullName>
    </submittedName>
</protein>
<keyword evidence="2" id="KW-1185">Reference proteome</keyword>
<comment type="caution">
    <text evidence="1">The sequence shown here is derived from an EMBL/GenBank/DDBJ whole genome shotgun (WGS) entry which is preliminary data.</text>
</comment>
<feature type="non-terminal residue" evidence="1">
    <location>
        <position position="227"/>
    </location>
</feature>